<sequence length="290" mass="32805">MLRKVLFPVAGFGTRMLPVTKVVPKELLPILNRPAIEYVVDEALNSGFDSFIFVISYGKEAIIDYFDVDLGLRSFLAERKKESLLDLIKEVESKVKTLSAVRQKIPEGLGHAVLSAERLVGKEPFAVILGDDLIDAEPPCLKQMKELYLELSAQTENHSLIALEEVSLEEVSKYGIVEGERISDNLIKIKRMVEKPSPEEAPSNLAIVGRYIFHPAIFEYLKRIPKKGGEYQLTDAMQLMIEEGYPFYGYIFQGIRLDTGNPKGYFKAILHYASKDPELREILKSFSFEI</sequence>
<evidence type="ECO:0000313" key="12">
    <source>
        <dbReference type="Proteomes" id="UP000235731"/>
    </source>
</evidence>
<dbReference type="GO" id="GO:0006011">
    <property type="term" value="P:UDP-alpha-D-glucose metabolic process"/>
    <property type="evidence" value="ECO:0007669"/>
    <property type="project" value="InterPro"/>
</dbReference>
<evidence type="ECO:0000256" key="5">
    <source>
        <dbReference type="ARBA" id="ARBA00022695"/>
    </source>
</evidence>
<proteinExistence type="inferred from homology"/>
<dbReference type="InterPro" id="IPR005771">
    <property type="entry name" value="GalU_uridylyltTrfase_bac/arc"/>
</dbReference>
<dbReference type="SUPFAM" id="SSF53448">
    <property type="entry name" value="Nucleotide-diphospho-sugar transferases"/>
    <property type="match status" value="1"/>
</dbReference>
<dbReference type="InterPro" id="IPR029044">
    <property type="entry name" value="Nucleotide-diphossugar_trans"/>
</dbReference>
<evidence type="ECO:0000256" key="4">
    <source>
        <dbReference type="ARBA" id="ARBA00022679"/>
    </source>
</evidence>
<evidence type="ECO:0000313" key="11">
    <source>
        <dbReference type="EMBL" id="PMP62690.1"/>
    </source>
</evidence>
<dbReference type="CDD" id="cd02541">
    <property type="entry name" value="UGPase_prokaryotic"/>
    <property type="match status" value="1"/>
</dbReference>
<keyword evidence="4 11" id="KW-0808">Transferase</keyword>
<evidence type="ECO:0000256" key="7">
    <source>
        <dbReference type="ARBA" id="ARBA00031959"/>
    </source>
</evidence>
<evidence type="ECO:0000256" key="8">
    <source>
        <dbReference type="ARBA" id="ARBA00032341"/>
    </source>
</evidence>
<dbReference type="GO" id="GO:0003983">
    <property type="term" value="F:UTP:glucose-1-phosphate uridylyltransferase activity"/>
    <property type="evidence" value="ECO:0007669"/>
    <property type="project" value="UniProtKB-EC"/>
</dbReference>
<comment type="caution">
    <text evidence="11">The sequence shown here is derived from an EMBL/GenBank/DDBJ whole genome shotgun (WGS) entry which is preliminary data.</text>
</comment>
<evidence type="ECO:0000256" key="6">
    <source>
        <dbReference type="ARBA" id="ARBA00031455"/>
    </source>
</evidence>
<dbReference type="Proteomes" id="UP000235731">
    <property type="component" value="Unassembled WGS sequence"/>
</dbReference>
<reference evidence="11 12" key="1">
    <citation type="submission" date="2018-01" db="EMBL/GenBank/DDBJ databases">
        <title>Metagenomic assembled genomes from two thermal pools in the Uzon Caldera, Kamchatka, Russia.</title>
        <authorList>
            <person name="Wilkins L."/>
            <person name="Ettinger C."/>
        </authorList>
    </citation>
    <scope>NUCLEOTIDE SEQUENCE [LARGE SCALE GENOMIC DNA]</scope>
    <source>
        <strain evidence="11">ZAV-15</strain>
    </source>
</reference>
<name>A0A2N7PJH8_9BACT</name>
<protein>
    <recommendedName>
        <fullName evidence="3">UTP--glucose-1-phosphate uridylyltransferase</fullName>
        <ecNumber evidence="2">2.7.7.9</ecNumber>
    </recommendedName>
    <alternativeName>
        <fullName evidence="6">Alpha-D-glucosyl-1-phosphate uridylyltransferase</fullName>
    </alternativeName>
    <alternativeName>
        <fullName evidence="7">UDP-glucose pyrophosphorylase</fullName>
    </alternativeName>
    <alternativeName>
        <fullName evidence="8">Uridine diphosphoglucose pyrophosphorylase</fullName>
    </alternativeName>
</protein>
<dbReference type="InterPro" id="IPR005835">
    <property type="entry name" value="NTP_transferase_dom"/>
</dbReference>
<gene>
    <name evidence="11" type="ORF">C0197_04095</name>
</gene>
<dbReference type="EMBL" id="PNIE01000056">
    <property type="protein sequence ID" value="PMP62690.1"/>
    <property type="molecule type" value="Genomic_DNA"/>
</dbReference>
<dbReference type="Gene3D" id="3.90.550.10">
    <property type="entry name" value="Spore Coat Polysaccharide Biosynthesis Protein SpsA, Chain A"/>
    <property type="match status" value="1"/>
</dbReference>
<feature type="domain" description="Nucleotidyl transferase" evidence="10">
    <location>
        <begin position="10"/>
        <end position="273"/>
    </location>
</feature>
<evidence type="ECO:0000256" key="9">
    <source>
        <dbReference type="ARBA" id="ARBA00048128"/>
    </source>
</evidence>
<dbReference type="PANTHER" id="PTHR43197">
    <property type="entry name" value="UTP--GLUCOSE-1-PHOSPHATE URIDYLYLTRANSFERASE"/>
    <property type="match status" value="1"/>
</dbReference>
<dbReference type="EC" id="2.7.7.9" evidence="2"/>
<evidence type="ECO:0000256" key="3">
    <source>
        <dbReference type="ARBA" id="ARBA00019048"/>
    </source>
</evidence>
<accession>A0A2N7PJH8</accession>
<dbReference type="Pfam" id="PF00483">
    <property type="entry name" value="NTP_transferase"/>
    <property type="match status" value="1"/>
</dbReference>
<evidence type="ECO:0000256" key="2">
    <source>
        <dbReference type="ARBA" id="ARBA00012415"/>
    </source>
</evidence>
<dbReference type="PANTHER" id="PTHR43197:SF1">
    <property type="entry name" value="UTP--GLUCOSE-1-PHOSPHATE URIDYLYLTRANSFERASE"/>
    <property type="match status" value="1"/>
</dbReference>
<comment type="similarity">
    <text evidence="1">Belongs to the UDPGP type 2 family.</text>
</comment>
<comment type="catalytic activity">
    <reaction evidence="9">
        <text>alpha-D-glucose 1-phosphate + UTP + H(+) = UDP-alpha-D-glucose + diphosphate</text>
        <dbReference type="Rhea" id="RHEA:19889"/>
        <dbReference type="ChEBI" id="CHEBI:15378"/>
        <dbReference type="ChEBI" id="CHEBI:33019"/>
        <dbReference type="ChEBI" id="CHEBI:46398"/>
        <dbReference type="ChEBI" id="CHEBI:58601"/>
        <dbReference type="ChEBI" id="CHEBI:58885"/>
        <dbReference type="EC" id="2.7.7.9"/>
    </reaction>
</comment>
<evidence type="ECO:0000256" key="1">
    <source>
        <dbReference type="ARBA" id="ARBA00006890"/>
    </source>
</evidence>
<evidence type="ECO:0000259" key="10">
    <source>
        <dbReference type="Pfam" id="PF00483"/>
    </source>
</evidence>
<dbReference type="AlphaFoldDB" id="A0A2N7PJH8"/>
<keyword evidence="5 11" id="KW-0548">Nucleotidyltransferase</keyword>
<organism evidence="11 12">
    <name type="scientific">Caldimicrobium thiodismutans</name>
    <dbReference type="NCBI Taxonomy" id="1653476"/>
    <lineage>
        <taxon>Bacteria</taxon>
        <taxon>Pseudomonadati</taxon>
        <taxon>Thermodesulfobacteriota</taxon>
        <taxon>Thermodesulfobacteria</taxon>
        <taxon>Thermodesulfobacteriales</taxon>
        <taxon>Thermodesulfobacteriaceae</taxon>
        <taxon>Caldimicrobium</taxon>
    </lineage>
</organism>